<comment type="caution">
    <text evidence="3">The sequence shown here is derived from an EMBL/GenBank/DDBJ whole genome shotgun (WGS) entry which is preliminary data.</text>
</comment>
<sequence>MKIPKSIRTFVQHTKQYYTPFFGVKSVQHLAIAGFALVGIITGLSVAVTHAGVAAWVVEDILNRDILEGEYDYMLNKDAPQESNNRFHLQMPMMLEGYLKSSIYMSDGNGDMTGPKLDTALEMAIQPNFWSSKDFELSTPEEWEEAAEDAAEFIEDRPPQSGLK</sequence>
<keyword evidence="2" id="KW-0812">Transmembrane</keyword>
<dbReference type="Proteomes" id="UP000462501">
    <property type="component" value="Unassembled WGS sequence"/>
</dbReference>
<dbReference type="AlphaFoldDB" id="A0A845SUT3"/>
<gene>
    <name evidence="3" type="ORF">FMM72_00390</name>
</gene>
<keyword evidence="2" id="KW-0472">Membrane</keyword>
<protein>
    <submittedName>
        <fullName evidence="3">Uncharacterized protein</fullName>
    </submittedName>
</protein>
<keyword evidence="2" id="KW-1133">Transmembrane helix</keyword>
<dbReference type="EMBL" id="VIQT01000002">
    <property type="protein sequence ID" value="NDO37717.1"/>
    <property type="molecule type" value="Genomic_DNA"/>
</dbReference>
<reference evidence="3 4" key="1">
    <citation type="submission" date="2019-06" db="EMBL/GenBank/DDBJ databases">
        <title>Draft genome sequences of 15 bacterial species constituting the stable defined intestinal microbiota of the GM15 gnotobiotic mouse model.</title>
        <authorList>
            <person name="Elie C."/>
            <person name="Mathieu A."/>
            <person name="Saliou A."/>
            <person name="Darnaud M."/>
            <person name="Leulier F."/>
            <person name="Tamellini A."/>
        </authorList>
    </citation>
    <scope>NUCLEOTIDE SEQUENCE [LARGE SCALE GENOMIC DNA]</scope>
    <source>
        <strain evidence="3 4">JM4-15</strain>
    </source>
</reference>
<feature type="compositionally biased region" description="Acidic residues" evidence="1">
    <location>
        <begin position="139"/>
        <end position="153"/>
    </location>
</feature>
<evidence type="ECO:0000256" key="2">
    <source>
        <dbReference type="SAM" id="Phobius"/>
    </source>
</evidence>
<name>A0A845SUT3_9FIRM</name>
<proteinExistence type="predicted"/>
<dbReference type="RefSeq" id="WP_162220201.1">
    <property type="nucleotide sequence ID" value="NZ_VIQT01000002.1"/>
</dbReference>
<feature type="region of interest" description="Disordered" evidence="1">
    <location>
        <begin position="137"/>
        <end position="164"/>
    </location>
</feature>
<feature type="transmembrane region" description="Helical" evidence="2">
    <location>
        <begin position="30"/>
        <end position="58"/>
    </location>
</feature>
<evidence type="ECO:0000313" key="3">
    <source>
        <dbReference type="EMBL" id="NDO37717.1"/>
    </source>
</evidence>
<evidence type="ECO:0000313" key="4">
    <source>
        <dbReference type="Proteomes" id="UP000462501"/>
    </source>
</evidence>
<accession>A0A845SUT3</accession>
<evidence type="ECO:0000256" key="1">
    <source>
        <dbReference type="SAM" id="MobiDB-lite"/>
    </source>
</evidence>
<organism evidence="3 4">
    <name type="scientific">Anaerotruncus colihominis</name>
    <dbReference type="NCBI Taxonomy" id="169435"/>
    <lineage>
        <taxon>Bacteria</taxon>
        <taxon>Bacillati</taxon>
        <taxon>Bacillota</taxon>
        <taxon>Clostridia</taxon>
        <taxon>Eubacteriales</taxon>
        <taxon>Oscillospiraceae</taxon>
        <taxon>Anaerotruncus</taxon>
    </lineage>
</organism>